<dbReference type="OrthoDB" id="40408at2157"/>
<dbReference type="NCBIfam" id="TIGR00104">
    <property type="entry name" value="tRNA_TsaA"/>
    <property type="match status" value="1"/>
</dbReference>
<dbReference type="GO" id="GO:0032259">
    <property type="term" value="P:methylation"/>
    <property type="evidence" value="ECO:0007669"/>
    <property type="project" value="UniProtKB-KW"/>
</dbReference>
<dbReference type="PANTHER" id="PTHR12818:SF0">
    <property type="entry name" value="TRNA (ADENINE(37)-N6)-METHYLTRANSFERASE"/>
    <property type="match status" value="1"/>
</dbReference>
<protein>
    <submittedName>
        <fullName evidence="4">tRNA-Thr(GGU) m(6)t(6)A37 methyltransferase TsaA</fullName>
    </submittedName>
</protein>
<dbReference type="InterPro" id="IPR023368">
    <property type="entry name" value="UPF0066_cons_site"/>
</dbReference>
<dbReference type="PROSITE" id="PS01318">
    <property type="entry name" value="TSAA_1"/>
    <property type="match status" value="1"/>
</dbReference>
<accession>A0A172WF03</accession>
<dbReference type="KEGG" id="tpie:A7C91_01510"/>
<gene>
    <name evidence="4" type="ORF">A7C91_01510</name>
</gene>
<dbReference type="GeneID" id="28494830"/>
<dbReference type="Gene3D" id="2.40.30.70">
    <property type="entry name" value="YaeB-like"/>
    <property type="match status" value="1"/>
</dbReference>
<dbReference type="AlphaFoldDB" id="A0A172WF03"/>
<evidence type="ECO:0000313" key="5">
    <source>
        <dbReference type="Proteomes" id="UP000076969"/>
    </source>
</evidence>
<proteinExistence type="inferred from homology"/>
<sequence>MDCEPFKIIPVGMVRKENEKTWLEIYPEFSEAVEGLGKEDWIKLILWFHESDTPERRSVLKVHPYNNPKNPLTGVFATRSPVRPNPLAIYTVRIHRIEGSRLYIDWIDAHDGTPVADIKILVERLDCPRDTPIEEWKLDIGKSRQVGEINLIPRKDEHLDELEEVSPDKYNALVVEIGPKTTVLTAKELVDLIEVLEEFYDKLPVEIKDRFRRREGHSP</sequence>
<dbReference type="RefSeq" id="WP_068664295.1">
    <property type="nucleotide sequence ID" value="NZ_CP015520.1"/>
</dbReference>
<feature type="domain" description="TsaA-like" evidence="3">
    <location>
        <begin position="8"/>
        <end position="130"/>
    </location>
</feature>
<dbReference type="InterPro" id="IPR036413">
    <property type="entry name" value="YaeB-like_sf"/>
</dbReference>
<dbReference type="GO" id="GO:0008168">
    <property type="term" value="F:methyltransferase activity"/>
    <property type="evidence" value="ECO:0007669"/>
    <property type="project" value="UniProtKB-KW"/>
</dbReference>
<evidence type="ECO:0000313" key="4">
    <source>
        <dbReference type="EMBL" id="ANF22014.1"/>
    </source>
</evidence>
<dbReference type="EMBL" id="CP015520">
    <property type="protein sequence ID" value="ANF22014.1"/>
    <property type="molecule type" value="Genomic_DNA"/>
</dbReference>
<organism evidence="4 5">
    <name type="scientific">Thermococcus piezophilus</name>
    <dbReference type="NCBI Taxonomy" id="1712654"/>
    <lineage>
        <taxon>Archaea</taxon>
        <taxon>Methanobacteriati</taxon>
        <taxon>Methanobacteriota</taxon>
        <taxon>Thermococci</taxon>
        <taxon>Thermococcales</taxon>
        <taxon>Thermococcaceae</taxon>
        <taxon>Thermococcus</taxon>
    </lineage>
</organism>
<name>A0A172WF03_9EURY</name>
<comment type="similarity">
    <text evidence="2">Belongs to the tRNA methyltransferase O family.</text>
</comment>
<dbReference type="InterPro" id="IPR036414">
    <property type="entry name" value="YaeB_N_sf"/>
</dbReference>
<reference evidence="5" key="1">
    <citation type="journal article" date="2016" name="Syst. Appl. Microbiol.">
        <title>Thermococcus piezophilus sp. nov., a novel hyperthermophilic and piezophilic archaeon with a broad pressure range for growth, isolated from a deepest hydrothermal vent at the Mid-Cayman Rise.</title>
        <authorList>
            <person name="Dalmasso C."/>
            <person name="Oger P."/>
            <person name="Selva G."/>
            <person name="Courtine D."/>
            <person name="L'Haridon S."/>
            <person name="Garlaschelli A."/>
            <person name="Roussel E."/>
            <person name="Miyazaki J."/>
            <person name="Reveillaud J."/>
            <person name="Jebbar M."/>
            <person name="Takai K."/>
            <person name="Maignien L."/>
            <person name="Alain K."/>
        </authorList>
    </citation>
    <scope>NUCLEOTIDE SEQUENCE [LARGE SCALE GENOMIC DNA]</scope>
    <source>
        <strain evidence="5">CDGS</strain>
    </source>
</reference>
<keyword evidence="4" id="KW-0489">Methyltransferase</keyword>
<dbReference type="Pfam" id="PF01980">
    <property type="entry name" value="TrmO_N"/>
    <property type="match status" value="1"/>
</dbReference>
<dbReference type="Proteomes" id="UP000076969">
    <property type="component" value="Chromosome"/>
</dbReference>
<dbReference type="STRING" id="1712654.A7C91_01510"/>
<dbReference type="CDD" id="cd09281">
    <property type="entry name" value="UPF0066"/>
    <property type="match status" value="1"/>
</dbReference>
<dbReference type="PANTHER" id="PTHR12818">
    <property type="entry name" value="TRNA (ADENINE(37)-N6)-METHYLTRANSFERASE"/>
    <property type="match status" value="1"/>
</dbReference>
<dbReference type="PROSITE" id="PS51668">
    <property type="entry name" value="TSAA_2"/>
    <property type="match status" value="1"/>
</dbReference>
<keyword evidence="4" id="KW-0808">Transferase</keyword>
<dbReference type="InterPro" id="IPR023370">
    <property type="entry name" value="TrmO-like_N"/>
</dbReference>
<dbReference type="SUPFAM" id="SSF118196">
    <property type="entry name" value="YaeB-like"/>
    <property type="match status" value="1"/>
</dbReference>
<dbReference type="InterPro" id="IPR040372">
    <property type="entry name" value="YaeB-like"/>
</dbReference>
<evidence type="ECO:0000256" key="1">
    <source>
        <dbReference type="ARBA" id="ARBA00022691"/>
    </source>
</evidence>
<evidence type="ECO:0000259" key="3">
    <source>
        <dbReference type="PROSITE" id="PS51668"/>
    </source>
</evidence>
<evidence type="ECO:0000256" key="2">
    <source>
        <dbReference type="ARBA" id="ARBA00033753"/>
    </source>
</evidence>
<keyword evidence="1" id="KW-0949">S-adenosyl-L-methionine</keyword>
<keyword evidence="5" id="KW-1185">Reference proteome</keyword>